<name>A0A6I6IVQ3_9RHOB</name>
<accession>A0A6I6IVQ3</accession>
<sequence length="138" mass="15908">MPLTQLIYASTPFGFDASLLSNILLDARRCNARDDITGALIARQDLFLQLLEGPEDKVNACYQRIRRDDRHVEVTKLMQRSIKTRLFPSWAMRDDPAYSWMWTMEEVANGAVERATEDEVLNFFTRLSYLKVFPSDGA</sequence>
<dbReference type="InterPro" id="IPR036046">
    <property type="entry name" value="Acylphosphatase-like_dom_sf"/>
</dbReference>
<dbReference type="GO" id="GO:0009882">
    <property type="term" value="F:blue light photoreceptor activity"/>
    <property type="evidence" value="ECO:0007669"/>
    <property type="project" value="InterPro"/>
</dbReference>
<dbReference type="SMART" id="SM01034">
    <property type="entry name" value="BLUF"/>
    <property type="match status" value="1"/>
</dbReference>
<dbReference type="GO" id="GO:0071949">
    <property type="term" value="F:FAD binding"/>
    <property type="evidence" value="ECO:0007669"/>
    <property type="project" value="InterPro"/>
</dbReference>
<dbReference type="OrthoDB" id="196105at2"/>
<evidence type="ECO:0000259" key="1">
    <source>
        <dbReference type="PROSITE" id="PS50925"/>
    </source>
</evidence>
<dbReference type="PROSITE" id="PS50925">
    <property type="entry name" value="BLUF"/>
    <property type="match status" value="1"/>
</dbReference>
<organism evidence="2 3">
    <name type="scientific">Roseovarius faecimaris</name>
    <dbReference type="NCBI Taxonomy" id="2494550"/>
    <lineage>
        <taxon>Bacteria</taxon>
        <taxon>Pseudomonadati</taxon>
        <taxon>Pseudomonadota</taxon>
        <taxon>Alphaproteobacteria</taxon>
        <taxon>Rhodobacterales</taxon>
        <taxon>Roseobacteraceae</taxon>
        <taxon>Roseovarius</taxon>
    </lineage>
</organism>
<evidence type="ECO:0000313" key="3">
    <source>
        <dbReference type="Proteomes" id="UP000428330"/>
    </source>
</evidence>
<dbReference type="Pfam" id="PF04940">
    <property type="entry name" value="BLUF"/>
    <property type="match status" value="1"/>
</dbReference>
<feature type="domain" description="BLUF" evidence="1">
    <location>
        <begin position="3"/>
        <end position="93"/>
    </location>
</feature>
<gene>
    <name evidence="2" type="ORF">EI983_00445</name>
</gene>
<dbReference type="AlphaFoldDB" id="A0A6I6IVQ3"/>
<dbReference type="Proteomes" id="UP000428330">
    <property type="component" value="Chromosome"/>
</dbReference>
<evidence type="ECO:0000313" key="2">
    <source>
        <dbReference type="EMBL" id="QGX96828.1"/>
    </source>
</evidence>
<proteinExistence type="predicted"/>
<keyword evidence="3" id="KW-1185">Reference proteome</keyword>
<protein>
    <submittedName>
        <fullName evidence="2">BLUF domain-containing protein</fullName>
    </submittedName>
</protein>
<dbReference type="SUPFAM" id="SSF54975">
    <property type="entry name" value="Acylphosphatase/BLUF domain-like"/>
    <property type="match status" value="1"/>
</dbReference>
<dbReference type="KEGG" id="rom:EI983_00445"/>
<reference evidence="3" key="1">
    <citation type="submission" date="2018-12" db="EMBL/GenBank/DDBJ databases">
        <title>Complete genome sequence of Roseovarius sp. MME-070.</title>
        <authorList>
            <person name="Nam Y.-D."/>
            <person name="Kang J."/>
            <person name="Chung W.-H."/>
            <person name="Park Y.S."/>
        </authorList>
    </citation>
    <scope>NUCLEOTIDE SEQUENCE [LARGE SCALE GENOMIC DNA]</scope>
    <source>
        <strain evidence="3">MME-070</strain>
    </source>
</reference>
<dbReference type="InterPro" id="IPR007024">
    <property type="entry name" value="BLUF_domain"/>
</dbReference>
<dbReference type="Gene3D" id="3.30.70.100">
    <property type="match status" value="1"/>
</dbReference>
<dbReference type="EMBL" id="CP034348">
    <property type="protein sequence ID" value="QGX96828.1"/>
    <property type="molecule type" value="Genomic_DNA"/>
</dbReference>
<dbReference type="RefSeq" id="WP_157705266.1">
    <property type="nucleotide sequence ID" value="NZ_CP034348.1"/>
</dbReference>